<evidence type="ECO:0000256" key="1">
    <source>
        <dbReference type="ARBA" id="ARBA00001974"/>
    </source>
</evidence>
<keyword evidence="6" id="KW-1185">Reference proteome</keyword>
<dbReference type="InterPro" id="IPR050703">
    <property type="entry name" value="Flavin_MAO"/>
</dbReference>
<dbReference type="PRINTS" id="PR00757">
    <property type="entry name" value="AMINEOXDASEF"/>
</dbReference>
<reference evidence="5 6" key="1">
    <citation type="submission" date="2021-01" db="EMBL/GenBank/DDBJ databases">
        <title>Genomics of switchgrass bacterial isolates.</title>
        <authorList>
            <person name="Shade A."/>
        </authorList>
    </citation>
    <scope>NUCLEOTIDE SEQUENCE [LARGE SCALE GENOMIC DNA]</scope>
    <source>
        <strain evidence="5 6">PvP111</strain>
    </source>
</reference>
<dbReference type="InterPro" id="IPR036188">
    <property type="entry name" value="FAD/NAD-bd_sf"/>
</dbReference>
<dbReference type="Gene3D" id="3.90.660.10">
    <property type="match status" value="1"/>
</dbReference>
<dbReference type="GO" id="GO:0097621">
    <property type="term" value="F:monoamine oxidase activity"/>
    <property type="evidence" value="ECO:0007669"/>
    <property type="project" value="UniProtKB-EC"/>
</dbReference>
<evidence type="ECO:0000313" key="6">
    <source>
        <dbReference type="Proteomes" id="UP000703038"/>
    </source>
</evidence>
<dbReference type="SUPFAM" id="SSF54373">
    <property type="entry name" value="FAD-linked reductases, C-terminal domain"/>
    <property type="match status" value="1"/>
</dbReference>
<dbReference type="Gene3D" id="1.10.405.10">
    <property type="entry name" value="Guanine Nucleotide Dissociation Inhibitor, domain 1"/>
    <property type="match status" value="1"/>
</dbReference>
<protein>
    <submittedName>
        <fullName evidence="5">Monoamine oxidase</fullName>
        <ecNumber evidence="5">1.4.3.4</ecNumber>
    </submittedName>
</protein>
<evidence type="ECO:0000259" key="4">
    <source>
        <dbReference type="Pfam" id="PF01593"/>
    </source>
</evidence>
<dbReference type="EMBL" id="JAFBBK010000001">
    <property type="protein sequence ID" value="MBM7416310.1"/>
    <property type="molecule type" value="Genomic_DNA"/>
</dbReference>
<dbReference type="PANTHER" id="PTHR43563">
    <property type="entry name" value="AMINE OXIDASE"/>
    <property type="match status" value="1"/>
</dbReference>
<name>A0ABS2KWI6_9NOCA</name>
<accession>A0ABS2KWI6</accession>
<dbReference type="InterPro" id="IPR001613">
    <property type="entry name" value="Flavin_amine_oxidase"/>
</dbReference>
<dbReference type="InterPro" id="IPR002937">
    <property type="entry name" value="Amino_oxidase"/>
</dbReference>
<feature type="domain" description="Amine oxidase" evidence="4">
    <location>
        <begin position="12"/>
        <end position="438"/>
    </location>
</feature>
<dbReference type="RefSeq" id="WP_204869142.1">
    <property type="nucleotide sequence ID" value="NZ_JAFBBK010000001.1"/>
</dbReference>
<evidence type="ECO:0000313" key="5">
    <source>
        <dbReference type="EMBL" id="MBM7416310.1"/>
    </source>
</evidence>
<comment type="caution">
    <text evidence="5">The sequence shown here is derived from an EMBL/GenBank/DDBJ whole genome shotgun (WGS) entry which is preliminary data.</text>
</comment>
<sequence length="446" mass="47464">MSGDVVVVGAGLSGLVAALDLTRAGRSVTVLEAADRIGGKVLTVDTDGHHVDHGAHWIGGDQTAVLALAAEFGVDTAPEPRRRRGADEVFAADGRVHRYHGQVPRIPVRQWLPVGSGIARLDLAVRTVDRAVPLLSSWRPGDHEMSDVLARRMFPSAYGRDILTCFFRLIFGADPDEVPARAALEYLRAAGSLRAIAEVRDGAQERYFVDGTASLISAVAQQLSTPPETSRPVTAIRPDTSGVDVVTAAGTVRASSVVLAVPLPRAADIDGALPAGPGDRMRTSHMGEYAKTIVVYDSPWWRENGLTGTALDVDGPVQMIVDGNAGGDAPGILVAFSGGRAAADLFSRTDRRDIVVDELARLFGPRARSPRRVDDITWSAQPWLGGAPTAIPPYGGVFHHQDLTTDRVHWAGTDLADRWPGYLDGAVRSGRRAAREILATARGGTE</sequence>
<evidence type="ECO:0000256" key="3">
    <source>
        <dbReference type="ARBA" id="ARBA00023002"/>
    </source>
</evidence>
<keyword evidence="3 5" id="KW-0560">Oxidoreductase</keyword>
<gene>
    <name evidence="5" type="ORF">JOE42_003043</name>
</gene>
<evidence type="ECO:0000256" key="2">
    <source>
        <dbReference type="ARBA" id="ARBA00005995"/>
    </source>
</evidence>
<proteinExistence type="inferred from homology"/>
<comment type="cofactor">
    <cofactor evidence="1">
        <name>FAD</name>
        <dbReference type="ChEBI" id="CHEBI:57692"/>
    </cofactor>
</comment>
<dbReference type="Proteomes" id="UP000703038">
    <property type="component" value="Unassembled WGS sequence"/>
</dbReference>
<organism evidence="5 6">
    <name type="scientific">Rhodococcoides corynebacterioides</name>
    <dbReference type="NCBI Taxonomy" id="53972"/>
    <lineage>
        <taxon>Bacteria</taxon>
        <taxon>Bacillati</taxon>
        <taxon>Actinomycetota</taxon>
        <taxon>Actinomycetes</taxon>
        <taxon>Mycobacteriales</taxon>
        <taxon>Nocardiaceae</taxon>
        <taxon>Rhodococcoides</taxon>
    </lineage>
</organism>
<dbReference type="Gene3D" id="3.50.50.60">
    <property type="entry name" value="FAD/NAD(P)-binding domain"/>
    <property type="match status" value="1"/>
</dbReference>
<dbReference type="PANTHER" id="PTHR43563:SF1">
    <property type="entry name" value="AMINE OXIDASE [FLAVIN-CONTAINING] B"/>
    <property type="match status" value="1"/>
</dbReference>
<dbReference type="EC" id="1.4.3.4" evidence="5"/>
<dbReference type="SUPFAM" id="SSF51905">
    <property type="entry name" value="FAD/NAD(P)-binding domain"/>
    <property type="match status" value="1"/>
</dbReference>
<dbReference type="Pfam" id="PF01593">
    <property type="entry name" value="Amino_oxidase"/>
    <property type="match status" value="1"/>
</dbReference>
<comment type="similarity">
    <text evidence="2">Belongs to the flavin monoamine oxidase family.</text>
</comment>